<feature type="active site" description="Nucleophile" evidence="7">
    <location>
        <position position="343"/>
    </location>
</feature>
<dbReference type="InterPro" id="IPR038063">
    <property type="entry name" value="Transpep_catalytic_dom"/>
</dbReference>
<dbReference type="InterPro" id="IPR036365">
    <property type="entry name" value="PGBD-like_sf"/>
</dbReference>
<dbReference type="GO" id="GO:0004180">
    <property type="term" value="F:carboxypeptidase activity"/>
    <property type="evidence" value="ECO:0007669"/>
    <property type="project" value="UniProtKB-ARBA"/>
</dbReference>
<dbReference type="PANTHER" id="PTHR41533:SF2">
    <property type="entry name" value="BLR7131 PROTEIN"/>
    <property type="match status" value="1"/>
</dbReference>
<comment type="pathway">
    <text evidence="1 7">Cell wall biogenesis; peptidoglycan biosynthesis.</text>
</comment>
<dbReference type="SUPFAM" id="SSF47090">
    <property type="entry name" value="PGBD-like"/>
    <property type="match status" value="1"/>
</dbReference>
<keyword evidence="6 7" id="KW-0961">Cell wall biogenesis/degradation</keyword>
<evidence type="ECO:0000256" key="7">
    <source>
        <dbReference type="PROSITE-ProRule" id="PRU01373"/>
    </source>
</evidence>
<feature type="active site" description="Proton donor/acceptor" evidence="7">
    <location>
        <position position="324"/>
    </location>
</feature>
<evidence type="ECO:0000256" key="2">
    <source>
        <dbReference type="ARBA" id="ARBA00005992"/>
    </source>
</evidence>
<evidence type="ECO:0000256" key="4">
    <source>
        <dbReference type="ARBA" id="ARBA00022960"/>
    </source>
</evidence>
<proteinExistence type="inferred from homology"/>
<reference evidence="10" key="1">
    <citation type="submission" date="2020-06" db="EMBL/GenBank/DDBJ databases">
        <title>Stable isotope informed genome-resolved metagenomics uncovers potential trophic interactions in rhizosphere soil.</title>
        <authorList>
            <person name="Starr E.P."/>
            <person name="Shi S."/>
            <person name="Blazewicz S.J."/>
            <person name="Koch B.J."/>
            <person name="Probst A.J."/>
            <person name="Hungate B.A."/>
            <person name="Pett-Ridge J."/>
            <person name="Firestone M.K."/>
            <person name="Banfield J.F."/>
        </authorList>
    </citation>
    <scope>NUCLEOTIDE SEQUENCE</scope>
    <source>
        <strain evidence="10">YM_69_17</strain>
    </source>
</reference>
<dbReference type="Pfam" id="PF03734">
    <property type="entry name" value="YkuD"/>
    <property type="match status" value="1"/>
</dbReference>
<organism evidence="10 11">
    <name type="scientific">Inquilinus limosus</name>
    <dbReference type="NCBI Taxonomy" id="171674"/>
    <lineage>
        <taxon>Bacteria</taxon>
        <taxon>Pseudomonadati</taxon>
        <taxon>Pseudomonadota</taxon>
        <taxon>Alphaproteobacteria</taxon>
        <taxon>Rhodospirillales</taxon>
        <taxon>Rhodospirillaceae</taxon>
        <taxon>Inquilinus</taxon>
    </lineage>
</organism>
<evidence type="ECO:0000313" key="11">
    <source>
        <dbReference type="Proteomes" id="UP000700706"/>
    </source>
</evidence>
<dbReference type="SUPFAM" id="SSF141523">
    <property type="entry name" value="L,D-transpeptidase catalytic domain-like"/>
    <property type="match status" value="1"/>
</dbReference>
<evidence type="ECO:0000259" key="9">
    <source>
        <dbReference type="PROSITE" id="PS52029"/>
    </source>
</evidence>
<dbReference type="InterPro" id="IPR036366">
    <property type="entry name" value="PGBDSf"/>
</dbReference>
<keyword evidence="8" id="KW-0732">Signal</keyword>
<dbReference type="InterPro" id="IPR005490">
    <property type="entry name" value="LD_TPept_cat_dom"/>
</dbReference>
<name>A0A952FNN2_9PROT</name>
<dbReference type="InterPro" id="IPR052905">
    <property type="entry name" value="LD-transpeptidase_YkuD-like"/>
</dbReference>
<dbReference type="Proteomes" id="UP000700706">
    <property type="component" value="Unassembled WGS sequence"/>
</dbReference>
<evidence type="ECO:0000256" key="5">
    <source>
        <dbReference type="ARBA" id="ARBA00022984"/>
    </source>
</evidence>
<accession>A0A952FNN2</accession>
<keyword evidence="5 7" id="KW-0573">Peptidoglycan synthesis</keyword>
<comment type="similarity">
    <text evidence="2">Belongs to the YkuD family.</text>
</comment>
<feature type="chain" id="PRO_5037544763" evidence="8">
    <location>
        <begin position="21"/>
        <end position="428"/>
    </location>
</feature>
<evidence type="ECO:0000313" key="10">
    <source>
        <dbReference type="EMBL" id="MBW8728458.1"/>
    </source>
</evidence>
<keyword evidence="3" id="KW-0808">Transferase</keyword>
<dbReference type="PROSITE" id="PS52029">
    <property type="entry name" value="LD_TPASE"/>
    <property type="match status" value="1"/>
</dbReference>
<dbReference type="InterPro" id="IPR002477">
    <property type="entry name" value="Peptidoglycan-bd-like"/>
</dbReference>
<feature type="domain" description="L,D-TPase catalytic" evidence="9">
    <location>
        <begin position="194"/>
        <end position="364"/>
    </location>
</feature>
<feature type="signal peptide" evidence="8">
    <location>
        <begin position="1"/>
        <end position="20"/>
    </location>
</feature>
<evidence type="ECO:0000256" key="1">
    <source>
        <dbReference type="ARBA" id="ARBA00004752"/>
    </source>
</evidence>
<evidence type="ECO:0000256" key="3">
    <source>
        <dbReference type="ARBA" id="ARBA00022679"/>
    </source>
</evidence>
<dbReference type="Pfam" id="PF01471">
    <property type="entry name" value="PG_binding_1"/>
    <property type="match status" value="1"/>
</dbReference>
<gene>
    <name evidence="10" type="ORF">JF625_25365</name>
</gene>
<evidence type="ECO:0000256" key="6">
    <source>
        <dbReference type="ARBA" id="ARBA00023316"/>
    </source>
</evidence>
<comment type="caution">
    <text evidence="10">The sequence shown here is derived from an EMBL/GenBank/DDBJ whole genome shotgun (WGS) entry which is preliminary data.</text>
</comment>
<dbReference type="Gene3D" id="2.40.440.10">
    <property type="entry name" value="L,D-transpeptidase catalytic domain-like"/>
    <property type="match status" value="1"/>
</dbReference>
<protein>
    <submittedName>
        <fullName evidence="10">L,D-transpeptidase family protein</fullName>
    </submittedName>
</protein>
<dbReference type="GO" id="GO:0016740">
    <property type="term" value="F:transferase activity"/>
    <property type="evidence" value="ECO:0007669"/>
    <property type="project" value="UniProtKB-KW"/>
</dbReference>
<keyword evidence="4 7" id="KW-0133">Cell shape</keyword>
<dbReference type="GO" id="GO:0008360">
    <property type="term" value="P:regulation of cell shape"/>
    <property type="evidence" value="ECO:0007669"/>
    <property type="project" value="UniProtKB-UniRule"/>
</dbReference>
<dbReference type="EMBL" id="JAEKLZ010000410">
    <property type="protein sequence ID" value="MBW8728458.1"/>
    <property type="molecule type" value="Genomic_DNA"/>
</dbReference>
<dbReference type="CDD" id="cd16913">
    <property type="entry name" value="YkuD_like"/>
    <property type="match status" value="1"/>
</dbReference>
<dbReference type="PANTHER" id="PTHR41533">
    <property type="entry name" value="L,D-TRANSPEPTIDASE HI_1667-RELATED"/>
    <property type="match status" value="1"/>
</dbReference>
<dbReference type="Gene3D" id="1.10.101.10">
    <property type="entry name" value="PGBD-like superfamily/PGBD"/>
    <property type="match status" value="1"/>
</dbReference>
<dbReference type="GO" id="GO:0009252">
    <property type="term" value="P:peptidoglycan biosynthetic process"/>
    <property type="evidence" value="ECO:0007669"/>
    <property type="project" value="UniProtKB-KW"/>
</dbReference>
<dbReference type="GO" id="GO:0071555">
    <property type="term" value="P:cell wall organization"/>
    <property type="evidence" value="ECO:0007669"/>
    <property type="project" value="UniProtKB-UniRule"/>
</dbReference>
<dbReference type="AlphaFoldDB" id="A0A952FNN2"/>
<sequence>MMIRWALVLALALAPHVATAATKPTPVAAEDRAHMLLRQALERAEAELASAPSAIPYSSALKPAAVDPRVPLLRQRLDAMGVPAPEPIPAVMSDAVPAATLVAAHSGMAEPEATPATAVMATEPELIGPVAPATLVYDEALAQRVKALQLSWGLRDDGVVGRRTFRALNFTPADQAASLRQTLARWQAPPARGKSITVNVPTAEIIAFENGVEVLRTRAVVGSPLTQTPMIQSNMIAVKYNPDWTVPPGLTKKYKGFMAAGQYEEMRRHGVVVKTPEGQTFDPGQVPPDMVGTMGWKFWQPPGDDNALGLLKFELDNDQAIYLHDTNNRRLFATDNRAVSNGCIRVENYLGLAAWVLGTDIPAVEAGIATAKTHFARVPGRIPVRMTYYLAYPDTTGGIRYGEDVYDMAQGGWGGGLPPSPPPVRAQR</sequence>
<evidence type="ECO:0000256" key="8">
    <source>
        <dbReference type="SAM" id="SignalP"/>
    </source>
</evidence>